<dbReference type="PROSITE" id="PS51257">
    <property type="entry name" value="PROKAR_LIPOPROTEIN"/>
    <property type="match status" value="1"/>
</dbReference>
<keyword evidence="1" id="KW-0732">Signal</keyword>
<dbReference type="RefSeq" id="WP_374038909.1">
    <property type="nucleotide sequence ID" value="NZ_CP169082.1"/>
</dbReference>
<accession>A0ABW0FNG2</accession>
<name>A0ABW0FNG2_9CAUL</name>
<comment type="caution">
    <text evidence="2">The sequence shown here is derived from an EMBL/GenBank/DDBJ whole genome shotgun (WGS) entry which is preliminary data.</text>
</comment>
<reference evidence="3" key="1">
    <citation type="journal article" date="2019" name="Int. J. Syst. Evol. Microbiol.">
        <title>The Global Catalogue of Microorganisms (GCM) 10K type strain sequencing project: providing services to taxonomists for standard genome sequencing and annotation.</title>
        <authorList>
            <consortium name="The Broad Institute Genomics Platform"/>
            <consortium name="The Broad Institute Genome Sequencing Center for Infectious Disease"/>
            <person name="Wu L."/>
            <person name="Ma J."/>
        </authorList>
    </citation>
    <scope>NUCLEOTIDE SEQUENCE [LARGE SCALE GENOMIC DNA]</scope>
    <source>
        <strain evidence="3">JCM 12125</strain>
    </source>
</reference>
<dbReference type="Proteomes" id="UP001596152">
    <property type="component" value="Unassembled WGS sequence"/>
</dbReference>
<feature type="chain" id="PRO_5046281007" description="Lipoprotein" evidence="1">
    <location>
        <begin position="20"/>
        <end position="138"/>
    </location>
</feature>
<evidence type="ECO:0008006" key="4">
    <source>
        <dbReference type="Google" id="ProtNLM"/>
    </source>
</evidence>
<protein>
    <recommendedName>
        <fullName evidence="4">Lipoprotein</fullName>
    </recommendedName>
</protein>
<organism evidence="2 3">
    <name type="scientific">Brevundimonas staleyi</name>
    <dbReference type="NCBI Taxonomy" id="74326"/>
    <lineage>
        <taxon>Bacteria</taxon>
        <taxon>Pseudomonadati</taxon>
        <taxon>Pseudomonadota</taxon>
        <taxon>Alphaproteobacteria</taxon>
        <taxon>Caulobacterales</taxon>
        <taxon>Caulobacteraceae</taxon>
        <taxon>Brevundimonas</taxon>
    </lineage>
</organism>
<sequence length="138" mass="14441">MVRPALVTALGAITLTACATTPEPSGPPDYTPIATLPAPRAKLYADCIAQAATAGRYGRAEDGVHVVVFTCDGVPARAFFDGLADFSAAANSEVEVGDRVIRSTTRIERDLFAADYCEHSGGAYSCSISLRTGEFVLP</sequence>
<proteinExistence type="predicted"/>
<evidence type="ECO:0000256" key="1">
    <source>
        <dbReference type="SAM" id="SignalP"/>
    </source>
</evidence>
<gene>
    <name evidence="2" type="ORF">ACFPIE_05090</name>
</gene>
<keyword evidence="3" id="KW-1185">Reference proteome</keyword>
<evidence type="ECO:0000313" key="2">
    <source>
        <dbReference type="EMBL" id="MFC5343280.1"/>
    </source>
</evidence>
<dbReference type="EMBL" id="JBHSLF010000011">
    <property type="protein sequence ID" value="MFC5343280.1"/>
    <property type="molecule type" value="Genomic_DNA"/>
</dbReference>
<evidence type="ECO:0000313" key="3">
    <source>
        <dbReference type="Proteomes" id="UP001596152"/>
    </source>
</evidence>
<feature type="signal peptide" evidence="1">
    <location>
        <begin position="1"/>
        <end position="19"/>
    </location>
</feature>